<organism evidence="10 11">
    <name type="scientific">Penicillium patulum</name>
    <name type="common">Penicillium griseofulvum</name>
    <dbReference type="NCBI Taxonomy" id="5078"/>
    <lineage>
        <taxon>Eukaryota</taxon>
        <taxon>Fungi</taxon>
        <taxon>Dikarya</taxon>
        <taxon>Ascomycota</taxon>
        <taxon>Pezizomycotina</taxon>
        <taxon>Eurotiomycetes</taxon>
        <taxon>Eurotiomycetidae</taxon>
        <taxon>Eurotiales</taxon>
        <taxon>Aspergillaceae</taxon>
        <taxon>Penicillium</taxon>
    </lineage>
</organism>
<dbReference type="PANTHER" id="PTHR31845">
    <property type="entry name" value="FINGER DOMAIN PROTEIN, PUTATIVE-RELATED"/>
    <property type="match status" value="1"/>
</dbReference>
<dbReference type="CDD" id="cd00067">
    <property type="entry name" value="GAL4"/>
    <property type="match status" value="1"/>
</dbReference>
<comment type="subcellular location">
    <subcellularLocation>
        <location evidence="1">Nucleus</location>
    </subcellularLocation>
</comment>
<comment type="caution">
    <text evidence="10">The sequence shown here is derived from an EMBL/GenBank/DDBJ whole genome shotgun (WGS) entry which is preliminary data.</text>
</comment>
<keyword evidence="11" id="KW-1185">Reference proteome</keyword>
<evidence type="ECO:0000256" key="7">
    <source>
        <dbReference type="ARBA" id="ARBA00023242"/>
    </source>
</evidence>
<feature type="compositionally biased region" description="Basic and acidic residues" evidence="8">
    <location>
        <begin position="121"/>
        <end position="134"/>
    </location>
</feature>
<dbReference type="GO" id="GO:0000976">
    <property type="term" value="F:transcription cis-regulatory region binding"/>
    <property type="evidence" value="ECO:0007669"/>
    <property type="project" value="TreeGrafter"/>
</dbReference>
<evidence type="ECO:0000313" key="10">
    <source>
        <dbReference type="EMBL" id="KXG53663.1"/>
    </source>
</evidence>
<evidence type="ECO:0000256" key="8">
    <source>
        <dbReference type="SAM" id="MobiDB-lite"/>
    </source>
</evidence>
<feature type="region of interest" description="Disordered" evidence="8">
    <location>
        <begin position="85"/>
        <end position="171"/>
    </location>
</feature>
<dbReference type="InterPro" id="IPR007219">
    <property type="entry name" value="XnlR_reg_dom"/>
</dbReference>
<dbReference type="PROSITE" id="PS00463">
    <property type="entry name" value="ZN2_CY6_FUNGAL_1"/>
    <property type="match status" value="1"/>
</dbReference>
<keyword evidence="6" id="KW-0804">Transcription</keyword>
<reference evidence="10 11" key="1">
    <citation type="journal article" date="2016" name="BMC Genomics">
        <title>Genome sequencing and secondary metabolism of the postharvest pathogen Penicillium griseofulvum.</title>
        <authorList>
            <person name="Banani H."/>
            <person name="Marcet-Houben M."/>
            <person name="Ballester A.R."/>
            <person name="Abbruscato P."/>
            <person name="Gonzalez-Candelas L."/>
            <person name="Gabaldon T."/>
            <person name="Spadaro D."/>
        </authorList>
    </citation>
    <scope>NUCLEOTIDE SEQUENCE [LARGE SCALE GENOMIC DNA]</scope>
    <source>
        <strain evidence="10 11">PG3</strain>
    </source>
</reference>
<evidence type="ECO:0000256" key="5">
    <source>
        <dbReference type="ARBA" id="ARBA00023125"/>
    </source>
</evidence>
<dbReference type="GO" id="GO:0006351">
    <property type="term" value="P:DNA-templated transcription"/>
    <property type="evidence" value="ECO:0007669"/>
    <property type="project" value="InterPro"/>
</dbReference>
<dbReference type="InterPro" id="IPR051089">
    <property type="entry name" value="prtT"/>
</dbReference>
<dbReference type="Gene3D" id="4.10.240.10">
    <property type="entry name" value="Zn(2)-C6 fungal-type DNA-binding domain"/>
    <property type="match status" value="1"/>
</dbReference>
<evidence type="ECO:0000256" key="3">
    <source>
        <dbReference type="ARBA" id="ARBA00022833"/>
    </source>
</evidence>
<dbReference type="PANTHER" id="PTHR31845:SF39">
    <property type="entry name" value="TRANSCRIPTION FACTOR PBCR-RELATED"/>
    <property type="match status" value="1"/>
</dbReference>
<dbReference type="GeneID" id="63703726"/>
<evidence type="ECO:0000256" key="2">
    <source>
        <dbReference type="ARBA" id="ARBA00022723"/>
    </source>
</evidence>
<dbReference type="InterPro" id="IPR036864">
    <property type="entry name" value="Zn2-C6_fun-type_DNA-bd_sf"/>
</dbReference>
<feature type="domain" description="Zn(2)-C6 fungal-type" evidence="9">
    <location>
        <begin position="23"/>
        <end position="56"/>
    </location>
</feature>
<keyword evidence="5" id="KW-0238">DNA-binding</keyword>
<dbReference type="GO" id="GO:0005634">
    <property type="term" value="C:nucleus"/>
    <property type="evidence" value="ECO:0007669"/>
    <property type="project" value="UniProtKB-SubCell"/>
</dbReference>
<keyword evidence="7" id="KW-0539">Nucleus</keyword>
<feature type="compositionally biased region" description="Acidic residues" evidence="8">
    <location>
        <begin position="92"/>
        <end position="109"/>
    </location>
</feature>
<proteinExistence type="predicted"/>
<evidence type="ECO:0000313" key="11">
    <source>
        <dbReference type="Proteomes" id="UP000070168"/>
    </source>
</evidence>
<dbReference type="GO" id="GO:0008270">
    <property type="term" value="F:zinc ion binding"/>
    <property type="evidence" value="ECO:0007669"/>
    <property type="project" value="InterPro"/>
</dbReference>
<dbReference type="Proteomes" id="UP000070168">
    <property type="component" value="Unassembled WGS sequence"/>
</dbReference>
<evidence type="ECO:0000256" key="6">
    <source>
        <dbReference type="ARBA" id="ARBA00023163"/>
    </source>
</evidence>
<feature type="compositionally biased region" description="Polar residues" evidence="8">
    <location>
        <begin position="639"/>
        <end position="667"/>
    </location>
</feature>
<dbReference type="STRING" id="5078.A0A135LXH7"/>
<feature type="compositionally biased region" description="Basic and acidic residues" evidence="8">
    <location>
        <begin position="67"/>
        <end position="77"/>
    </location>
</feature>
<dbReference type="OrthoDB" id="3365636at2759"/>
<keyword evidence="2" id="KW-0479">Metal-binding</keyword>
<feature type="compositionally biased region" description="Low complexity" evidence="8">
    <location>
        <begin position="1"/>
        <end position="19"/>
    </location>
</feature>
<dbReference type="AlphaFoldDB" id="A0A135LXH7"/>
<feature type="region of interest" description="Disordered" evidence="8">
    <location>
        <begin position="58"/>
        <end position="77"/>
    </location>
</feature>
<dbReference type="CDD" id="cd12148">
    <property type="entry name" value="fungal_TF_MHR"/>
    <property type="match status" value="1"/>
</dbReference>
<dbReference type="SMART" id="SM00066">
    <property type="entry name" value="GAL4"/>
    <property type="match status" value="1"/>
</dbReference>
<evidence type="ECO:0000259" key="9">
    <source>
        <dbReference type="PROSITE" id="PS50048"/>
    </source>
</evidence>
<dbReference type="FunFam" id="4.10.240.10:FF:000003">
    <property type="entry name" value="C6 transcription factor (Leu3)"/>
    <property type="match status" value="1"/>
</dbReference>
<protein>
    <submittedName>
        <fullName evidence="10">Transcription factor</fullName>
    </submittedName>
</protein>
<dbReference type="RefSeq" id="XP_040652198.1">
    <property type="nucleotide sequence ID" value="XM_040788426.1"/>
</dbReference>
<evidence type="ECO:0000256" key="1">
    <source>
        <dbReference type="ARBA" id="ARBA00004123"/>
    </source>
</evidence>
<feature type="region of interest" description="Disordered" evidence="8">
    <location>
        <begin position="1"/>
        <end position="22"/>
    </location>
</feature>
<feature type="region of interest" description="Disordered" evidence="8">
    <location>
        <begin position="633"/>
        <end position="669"/>
    </location>
</feature>
<gene>
    <name evidence="10" type="ORF">PGRI_007130</name>
</gene>
<name>A0A135LXH7_PENPA</name>
<keyword evidence="3" id="KW-0862">Zinc</keyword>
<dbReference type="Pfam" id="PF04082">
    <property type="entry name" value="Fungal_trans"/>
    <property type="match status" value="1"/>
</dbReference>
<dbReference type="PROSITE" id="PS50048">
    <property type="entry name" value="ZN2_CY6_FUNGAL_2"/>
    <property type="match status" value="1"/>
</dbReference>
<dbReference type="OMA" id="ATWFELQ"/>
<sequence length="779" mass="86829">MSGTSTTQGESSTSGSAQQLNRSCESCRSLKVRCLPSPSTPNQCQRCAKGKRSCVFVAPQRRRPRKRTDSRVAQLEKEMRMMRSLLKNRIPEEEEDPDSDDDSDADDQDHESADMESSLALRDHPTHSSEDVRYTDYSPELLNTPHPGTHDSSAFSGPPTFSGMPAGFESEHERLPPTHDVIDRGIISLEDAEQLVAYFIHELAFFFPLIVLPSNTTAAQLRQTKPILFLSVIAATSITVDAGLAAVLNREMVRLYAERFFIEGEKSLELVQALLLMIIFYLPPASPLKLQLYQYTHIASTMALEIGLANKRRVSKKSTRKGSRQEPHDELLAEQARAVLGCYHLGSSVAMKTRRPNLLQFNDWMSECLKHLENSPHRTDQHVAIWFELQRITDEAMSSFGLDDTSTTSPLTESRVQAVLRWFDKRIETWKKNVPSEMLTSKKRQSSRLTHPILTKSIKPVPMILEYRSTALAMYELGVGEGYRDPDSLKRRYFTLPTLDEENNDREPPDATLSAIRIDINMKWMNAAQELLDAVLTCSTDTLRKIPNLMYTRFVMAVTSLLKIHFSVRTGVLGEVITPQTVNVAFYLDALASKLGEASGGGKYNIPSRWYHVVGVKGRDWYERLERRYSGTEAGSRVVSASPSTGTAESISGPASHSSQGQGQNQDAHLGQVSKMESFPVPVPMPPMQPVDGMRDGYVAMGGTGMWAMDSGHNPHFYPMGAVGYQPPVSLAQTLPPQFSYEPQRMPAAAGQHMARAGMELDGWLPDGSIFGTQPLPEF</sequence>
<accession>A0A135LXH7</accession>
<dbReference type="GO" id="GO:0000981">
    <property type="term" value="F:DNA-binding transcription factor activity, RNA polymerase II-specific"/>
    <property type="evidence" value="ECO:0007669"/>
    <property type="project" value="InterPro"/>
</dbReference>
<dbReference type="InterPro" id="IPR001138">
    <property type="entry name" value="Zn2Cys6_DnaBD"/>
</dbReference>
<dbReference type="EMBL" id="LHQR01000014">
    <property type="protein sequence ID" value="KXG53663.1"/>
    <property type="molecule type" value="Genomic_DNA"/>
</dbReference>
<keyword evidence="4" id="KW-0805">Transcription regulation</keyword>
<evidence type="ECO:0000256" key="4">
    <source>
        <dbReference type="ARBA" id="ARBA00023015"/>
    </source>
</evidence>
<dbReference type="GO" id="GO:0001216">
    <property type="term" value="F:DNA-binding transcription activator activity"/>
    <property type="evidence" value="ECO:0007669"/>
    <property type="project" value="UniProtKB-ARBA"/>
</dbReference>
<dbReference type="SUPFAM" id="SSF57701">
    <property type="entry name" value="Zn2/Cys6 DNA-binding domain"/>
    <property type="match status" value="1"/>
</dbReference>